<evidence type="ECO:0000256" key="2">
    <source>
        <dbReference type="ARBA" id="ARBA00022980"/>
    </source>
</evidence>
<comment type="caution">
    <text evidence="4">The sequence shown here is derived from an EMBL/GenBank/DDBJ whole genome shotgun (WGS) entry which is preliminary data.</text>
</comment>
<dbReference type="GO" id="GO:0003735">
    <property type="term" value="F:structural constituent of ribosome"/>
    <property type="evidence" value="ECO:0007669"/>
    <property type="project" value="InterPro"/>
</dbReference>
<organism evidence="4 5">
    <name type="scientific">Aphanomyces astaci</name>
    <name type="common">Crayfish plague agent</name>
    <dbReference type="NCBI Taxonomy" id="112090"/>
    <lineage>
        <taxon>Eukaryota</taxon>
        <taxon>Sar</taxon>
        <taxon>Stramenopiles</taxon>
        <taxon>Oomycota</taxon>
        <taxon>Saprolegniomycetes</taxon>
        <taxon>Saprolegniales</taxon>
        <taxon>Verrucalvaceae</taxon>
        <taxon>Aphanomyces</taxon>
    </lineage>
</organism>
<dbReference type="InterPro" id="IPR018065">
    <property type="entry name" value="Ribosomal_eL34_CS"/>
</dbReference>
<dbReference type="Gene3D" id="6.20.340.10">
    <property type="match status" value="2"/>
</dbReference>
<dbReference type="GO" id="GO:0006412">
    <property type="term" value="P:translation"/>
    <property type="evidence" value="ECO:0007669"/>
    <property type="project" value="InterPro"/>
</dbReference>
<dbReference type="InterPro" id="IPR008195">
    <property type="entry name" value="Ribosomal_eL34"/>
</dbReference>
<dbReference type="PRINTS" id="PR01250">
    <property type="entry name" value="RIBOSOMALL34"/>
</dbReference>
<dbReference type="VEuPathDB" id="FungiDB:H257_15873"/>
<proteinExistence type="inferred from homology"/>
<dbReference type="PANTHER" id="PTHR10759">
    <property type="entry name" value="60S RIBOSOMAL PROTEIN L34"/>
    <property type="match status" value="1"/>
</dbReference>
<dbReference type="InterPro" id="IPR038562">
    <property type="entry name" value="Ribosomal_eL34_C_sf"/>
</dbReference>
<evidence type="ECO:0000313" key="5">
    <source>
        <dbReference type="Proteomes" id="UP000469452"/>
    </source>
</evidence>
<name>A0A6A4ZIT7_APHAT</name>
<dbReference type="Proteomes" id="UP000469452">
    <property type="component" value="Unassembled WGS sequence"/>
</dbReference>
<dbReference type="EMBL" id="VJMI01016663">
    <property type="protein sequence ID" value="KAF0717430.1"/>
    <property type="molecule type" value="Genomic_DNA"/>
</dbReference>
<comment type="similarity">
    <text evidence="1">Belongs to the eukaryotic ribosomal protein eL34 family.</text>
</comment>
<gene>
    <name evidence="4" type="ORF">AaE_010866</name>
</gene>
<evidence type="ECO:0000313" key="4">
    <source>
        <dbReference type="EMBL" id="KAF0717430.1"/>
    </source>
</evidence>
<dbReference type="GO" id="GO:1990904">
    <property type="term" value="C:ribonucleoprotein complex"/>
    <property type="evidence" value="ECO:0007669"/>
    <property type="project" value="UniProtKB-KW"/>
</dbReference>
<dbReference type="Pfam" id="PF01199">
    <property type="entry name" value="Ribosomal_L34e"/>
    <property type="match status" value="1"/>
</dbReference>
<evidence type="ECO:0000256" key="3">
    <source>
        <dbReference type="ARBA" id="ARBA00023274"/>
    </source>
</evidence>
<dbReference type="GO" id="GO:0005840">
    <property type="term" value="C:ribosome"/>
    <property type="evidence" value="ECO:0007669"/>
    <property type="project" value="UniProtKB-KW"/>
</dbReference>
<sequence>MVKNVRITYRRRHSYATKSNRIVPVKTPGGKLVAHYVKKHSHGPKCGDCKQALKGIKHLASKAYKNIAKSEKTVSRAYGGSRCAGCVRQRYDSIRFSSQVLDVSWGADHGCSIVRAFLIEEQKIVKKVLLEKLSKKKSEKTA</sequence>
<keyword evidence="2" id="KW-0689">Ribosomal protein</keyword>
<evidence type="ECO:0008006" key="6">
    <source>
        <dbReference type="Google" id="ProtNLM"/>
    </source>
</evidence>
<dbReference type="AlphaFoldDB" id="A0A6A4ZIT7"/>
<accession>A0A6A4ZIT7</accession>
<evidence type="ECO:0000256" key="1">
    <source>
        <dbReference type="ARBA" id="ARBA00009875"/>
    </source>
</evidence>
<reference evidence="4 5" key="1">
    <citation type="submission" date="2019-06" db="EMBL/GenBank/DDBJ databases">
        <title>Genomics analysis of Aphanomyces spp. identifies a new class of oomycete effector associated with host adaptation.</title>
        <authorList>
            <person name="Gaulin E."/>
        </authorList>
    </citation>
    <scope>NUCLEOTIDE SEQUENCE [LARGE SCALE GENOMIC DNA]</scope>
    <source>
        <strain evidence="4 5">E</strain>
    </source>
</reference>
<dbReference type="Gene3D" id="6.20.370.70">
    <property type="match status" value="1"/>
</dbReference>
<dbReference type="PROSITE" id="PS01145">
    <property type="entry name" value="RIBOSOMAL_L34E"/>
    <property type="match status" value="1"/>
</dbReference>
<keyword evidence="3" id="KW-0687">Ribonucleoprotein</keyword>
<protein>
    <recommendedName>
        <fullName evidence="6">60S ribosomal protein L34</fullName>
    </recommendedName>
</protein>